<proteinExistence type="predicted"/>
<feature type="coiled-coil region" evidence="1">
    <location>
        <begin position="76"/>
        <end position="180"/>
    </location>
</feature>
<evidence type="ECO:0000256" key="1">
    <source>
        <dbReference type="SAM" id="Coils"/>
    </source>
</evidence>
<organism evidence="2">
    <name type="scientific">viral metagenome</name>
    <dbReference type="NCBI Taxonomy" id="1070528"/>
    <lineage>
        <taxon>unclassified sequences</taxon>
        <taxon>metagenomes</taxon>
        <taxon>organismal metagenomes</taxon>
    </lineage>
</organism>
<sequence>MDIEKKLDASTYTAQVRREIDVILQENAALKKQVTVFEKLNDSLATQKYEEVKRAERTESDLSAFRKHCGGLEKTVDQLHNDTECLMEKLIKEEQENAALKKEKENLWAVIRGMKKDMDLEADERHVLKKKVEELETLVKDAEDDVARLHKEKMKHWLRAEKTEADLAQLREENKEKLWLKHNPEDKTEFKPGDILGYEGSPNKFMVVGEDDLYLHTFILFTGTYWGIAKFKEENIKCLVKRGPDYWNEIKCSRCERVMYYDSLRTKIYCSDCAGKAEADLVVLTEAYSEYVQLLDNEINGLVPLAFVHGWKSTRYEEGIMLRAKIKAVLDKIIGEQNGKKI</sequence>
<name>A0A6M3JEX1_9ZZZZ</name>
<accession>A0A6M3JEX1</accession>
<protein>
    <submittedName>
        <fullName evidence="2">Uncharacterized protein</fullName>
    </submittedName>
</protein>
<gene>
    <name evidence="2" type="ORF">MM415A06111_0003</name>
</gene>
<dbReference type="Gene3D" id="1.20.5.340">
    <property type="match status" value="1"/>
</dbReference>
<dbReference type="AlphaFoldDB" id="A0A6M3JEX1"/>
<keyword evidence="1" id="KW-0175">Coiled coil</keyword>
<evidence type="ECO:0000313" key="2">
    <source>
        <dbReference type="EMBL" id="QJA68604.1"/>
    </source>
</evidence>
<dbReference type="EMBL" id="MT141632">
    <property type="protein sequence ID" value="QJA68604.1"/>
    <property type="molecule type" value="Genomic_DNA"/>
</dbReference>
<reference evidence="2" key="1">
    <citation type="submission" date="2020-03" db="EMBL/GenBank/DDBJ databases">
        <title>The deep terrestrial virosphere.</title>
        <authorList>
            <person name="Holmfeldt K."/>
            <person name="Nilsson E."/>
            <person name="Simone D."/>
            <person name="Lopez-Fernandez M."/>
            <person name="Wu X."/>
            <person name="de Brujin I."/>
            <person name="Lundin D."/>
            <person name="Andersson A."/>
            <person name="Bertilsson S."/>
            <person name="Dopson M."/>
        </authorList>
    </citation>
    <scope>NUCLEOTIDE SEQUENCE</scope>
    <source>
        <strain evidence="2">MM415A06111</strain>
    </source>
</reference>